<dbReference type="InterPro" id="IPR003445">
    <property type="entry name" value="Cat_transpt"/>
</dbReference>
<dbReference type="GO" id="GO:0015379">
    <property type="term" value="F:potassium:chloride symporter activity"/>
    <property type="evidence" value="ECO:0007669"/>
    <property type="project" value="InterPro"/>
</dbReference>
<evidence type="ECO:0000256" key="6">
    <source>
        <dbReference type="ARBA" id="ARBA00022958"/>
    </source>
</evidence>
<comment type="subcellular location">
    <subcellularLocation>
        <location evidence="1">Cell membrane</location>
        <topology evidence="1">Multi-pass membrane protein</topology>
    </subcellularLocation>
</comment>
<evidence type="ECO:0000256" key="5">
    <source>
        <dbReference type="ARBA" id="ARBA00022692"/>
    </source>
</evidence>
<feature type="transmembrane region" description="Helical" evidence="10">
    <location>
        <begin position="187"/>
        <end position="211"/>
    </location>
</feature>
<keyword evidence="6" id="KW-0630">Potassium</keyword>
<dbReference type="PANTHER" id="PTHR32024:SF1">
    <property type="entry name" value="KTR SYSTEM POTASSIUM UPTAKE PROTEIN B"/>
    <property type="match status" value="1"/>
</dbReference>
<dbReference type="Pfam" id="PF02386">
    <property type="entry name" value="TrkH"/>
    <property type="match status" value="1"/>
</dbReference>
<keyword evidence="8" id="KW-0406">Ion transport</keyword>
<dbReference type="GO" id="GO:0005886">
    <property type="term" value="C:plasma membrane"/>
    <property type="evidence" value="ECO:0007669"/>
    <property type="project" value="UniProtKB-SubCell"/>
</dbReference>
<dbReference type="Proteomes" id="UP000665020">
    <property type="component" value="Chromosome"/>
</dbReference>
<evidence type="ECO:0000313" key="12">
    <source>
        <dbReference type="Proteomes" id="UP000665020"/>
    </source>
</evidence>
<evidence type="ECO:0000256" key="1">
    <source>
        <dbReference type="ARBA" id="ARBA00004651"/>
    </source>
</evidence>
<evidence type="ECO:0000313" key="11">
    <source>
        <dbReference type="EMBL" id="QTL99979.1"/>
    </source>
</evidence>
<proteinExistence type="predicted"/>
<dbReference type="InterPro" id="IPR004772">
    <property type="entry name" value="TrkH"/>
</dbReference>
<feature type="transmembrane region" description="Helical" evidence="10">
    <location>
        <begin position="155"/>
        <end position="175"/>
    </location>
</feature>
<organism evidence="11 12">
    <name type="scientific">Iocasia fonsfrigidae</name>
    <dbReference type="NCBI Taxonomy" id="2682810"/>
    <lineage>
        <taxon>Bacteria</taxon>
        <taxon>Bacillati</taxon>
        <taxon>Bacillota</taxon>
        <taxon>Clostridia</taxon>
        <taxon>Halanaerobiales</taxon>
        <taxon>Halanaerobiaceae</taxon>
        <taxon>Iocasia</taxon>
    </lineage>
</organism>
<feature type="transmembrane region" description="Helical" evidence="10">
    <location>
        <begin position="12"/>
        <end position="32"/>
    </location>
</feature>
<feature type="transmembrane region" description="Helical" evidence="10">
    <location>
        <begin position="287"/>
        <end position="320"/>
    </location>
</feature>
<feature type="transmembrane region" description="Helical" evidence="10">
    <location>
        <begin position="126"/>
        <end position="146"/>
    </location>
</feature>
<keyword evidence="9 10" id="KW-0472">Membrane</keyword>
<gene>
    <name evidence="11" type="ORF">GM661_10115</name>
</gene>
<feature type="transmembrane region" description="Helical" evidence="10">
    <location>
        <begin position="368"/>
        <end position="388"/>
    </location>
</feature>
<sequence>MKISKLSSGRFLILGYLLVISVGTFFLLLPISTVEGEVTSFIDALFTATSATAVTGLITLNTMEHWTRFGQTVIMLLIQIGGFGFMTSTTLLFLIFGKRVSLRERLIIMEDLNYNKISGAISLSKYIIILTFTTEALGALLLFLYFKKIMPSARAVYFAVFHAISAFNNAGFDLFGNSLLDFVNIPYINIVITFLFIIGGIGFIVIDEVFSKGLKNLSLHSRLVLNTSLILIILGTFSFFFLEYTNPATIGNLSLKGKLLGSYFQGVTPRTAGFNTIPIERLRDVTLFIIILFMFIGASPGSTGGGVKTTTIVTLLIVIYNMSVGKEDIEAFGRRFRDKDIYKALTVVVISLLLITVVTIVLSSTEKFSFIQIIFEVFSAFGTVGLSTGITARLSNIGKLFIIFTMFVGRVGPVTLAVALGRREYKKIRYPAEDILIG</sequence>
<protein>
    <submittedName>
        <fullName evidence="11">Trk family potassium uptake protein</fullName>
    </submittedName>
</protein>
<keyword evidence="12" id="KW-1185">Reference proteome</keyword>
<evidence type="ECO:0000256" key="2">
    <source>
        <dbReference type="ARBA" id="ARBA00022448"/>
    </source>
</evidence>
<keyword evidence="5 10" id="KW-0812">Transmembrane</keyword>
<evidence type="ECO:0000256" key="9">
    <source>
        <dbReference type="ARBA" id="ARBA00023136"/>
    </source>
</evidence>
<dbReference type="KEGG" id="ifn:GM661_10115"/>
<dbReference type="PANTHER" id="PTHR32024">
    <property type="entry name" value="TRK SYSTEM POTASSIUM UPTAKE PROTEIN TRKG-RELATED"/>
    <property type="match status" value="1"/>
</dbReference>
<feature type="transmembrane region" description="Helical" evidence="10">
    <location>
        <begin position="400"/>
        <end position="421"/>
    </location>
</feature>
<dbReference type="AlphaFoldDB" id="A0A8A7KK29"/>
<feature type="transmembrane region" description="Helical" evidence="10">
    <location>
        <begin position="38"/>
        <end position="60"/>
    </location>
</feature>
<feature type="transmembrane region" description="Helical" evidence="10">
    <location>
        <begin position="341"/>
        <end position="362"/>
    </location>
</feature>
<dbReference type="NCBIfam" id="TIGR00933">
    <property type="entry name" value="2a38"/>
    <property type="match status" value="1"/>
</dbReference>
<reference evidence="11" key="1">
    <citation type="submission" date="2019-12" db="EMBL/GenBank/DDBJ databases">
        <authorList>
            <person name="zhang j."/>
            <person name="sun C.M."/>
        </authorList>
    </citation>
    <scope>NUCLEOTIDE SEQUENCE</scope>
    <source>
        <strain evidence="11">NS-1</strain>
    </source>
</reference>
<keyword evidence="3" id="KW-1003">Cell membrane</keyword>
<evidence type="ECO:0000256" key="4">
    <source>
        <dbReference type="ARBA" id="ARBA00022538"/>
    </source>
</evidence>
<keyword evidence="7 10" id="KW-1133">Transmembrane helix</keyword>
<keyword evidence="4" id="KW-0633">Potassium transport</keyword>
<feature type="transmembrane region" description="Helical" evidence="10">
    <location>
        <begin position="72"/>
        <end position="96"/>
    </location>
</feature>
<evidence type="ECO:0000256" key="3">
    <source>
        <dbReference type="ARBA" id="ARBA00022475"/>
    </source>
</evidence>
<keyword evidence="2" id="KW-0813">Transport</keyword>
<evidence type="ECO:0000256" key="8">
    <source>
        <dbReference type="ARBA" id="ARBA00023065"/>
    </source>
</evidence>
<evidence type="ECO:0000256" key="10">
    <source>
        <dbReference type="SAM" id="Phobius"/>
    </source>
</evidence>
<accession>A0A8A7KK29</accession>
<dbReference type="EMBL" id="CP046640">
    <property type="protein sequence ID" value="QTL99979.1"/>
    <property type="molecule type" value="Genomic_DNA"/>
</dbReference>
<evidence type="ECO:0000256" key="7">
    <source>
        <dbReference type="ARBA" id="ARBA00022989"/>
    </source>
</evidence>
<name>A0A8A7KK29_9FIRM</name>
<feature type="transmembrane region" description="Helical" evidence="10">
    <location>
        <begin position="223"/>
        <end position="242"/>
    </location>
</feature>